<name>A0A0P1H923_9RHOB</name>
<accession>A0A0P1H923</accession>
<proteinExistence type="predicted"/>
<dbReference type="Proteomes" id="UP000051326">
    <property type="component" value="Unassembled WGS sequence"/>
</dbReference>
<dbReference type="RefSeq" id="WP_058285669.1">
    <property type="nucleotide sequence ID" value="NZ_CP041163.1"/>
</dbReference>
<organism evidence="1 2">
    <name type="scientific">Leisingera aquaemixtae</name>
    <dbReference type="NCBI Taxonomy" id="1396826"/>
    <lineage>
        <taxon>Bacteria</taxon>
        <taxon>Pseudomonadati</taxon>
        <taxon>Pseudomonadota</taxon>
        <taxon>Alphaproteobacteria</taxon>
        <taxon>Rhodobacterales</taxon>
        <taxon>Roseobacteraceae</taxon>
        <taxon>Leisingera</taxon>
    </lineage>
</organism>
<reference evidence="1 2" key="1">
    <citation type="submission" date="2015-09" db="EMBL/GenBank/DDBJ databases">
        <authorList>
            <consortium name="Swine Surveillance"/>
        </authorList>
    </citation>
    <scope>NUCLEOTIDE SEQUENCE [LARGE SCALE GENOMIC DNA]</scope>
    <source>
        <strain evidence="1 2">CECT 8399</strain>
    </source>
</reference>
<dbReference type="EMBL" id="CYSR01000020">
    <property type="protein sequence ID" value="CUH99527.1"/>
    <property type="molecule type" value="Genomic_DNA"/>
</dbReference>
<gene>
    <name evidence="1" type="ORF">PHA8399_01649</name>
</gene>
<evidence type="ECO:0008006" key="3">
    <source>
        <dbReference type="Google" id="ProtNLM"/>
    </source>
</evidence>
<dbReference type="STRING" id="1396826.PHA8399_01649"/>
<dbReference type="AlphaFoldDB" id="A0A0P1H923"/>
<protein>
    <recommendedName>
        <fullName evidence="3">Response regulatory domain-containing protein</fullName>
    </recommendedName>
</protein>
<sequence length="121" mass="13090">MSTTAAGAQTPVLILTPNALEAADISDYLLRRGYPAVSTETRLDGLAAALDYAAQPPHLVFFGFPLSVPAARDWLQSAMAKEWRLILINGDTTEPELRSLPMLSRPFATPHLDAAMQLLGE</sequence>
<evidence type="ECO:0000313" key="1">
    <source>
        <dbReference type="EMBL" id="CUH99527.1"/>
    </source>
</evidence>
<evidence type="ECO:0000313" key="2">
    <source>
        <dbReference type="Proteomes" id="UP000051326"/>
    </source>
</evidence>